<comment type="caution">
    <text evidence="3">The sequence shown here is derived from an EMBL/GenBank/DDBJ whole genome shotgun (WGS) entry which is preliminary data.</text>
</comment>
<evidence type="ECO:0000313" key="4">
    <source>
        <dbReference type="Proteomes" id="UP001209878"/>
    </source>
</evidence>
<name>A0AAD9NZR6_RIDPI</name>
<reference evidence="3" key="1">
    <citation type="journal article" date="2023" name="Mol. Biol. Evol.">
        <title>Third-Generation Sequencing Reveals the Adaptive Role of the Epigenome in Three Deep-Sea Polychaetes.</title>
        <authorList>
            <person name="Perez M."/>
            <person name="Aroh O."/>
            <person name="Sun Y."/>
            <person name="Lan Y."/>
            <person name="Juniper S.K."/>
            <person name="Young C.R."/>
            <person name="Angers B."/>
            <person name="Qian P.Y."/>
        </authorList>
    </citation>
    <scope>NUCLEOTIDE SEQUENCE</scope>
    <source>
        <strain evidence="3">R07B-5</strain>
    </source>
</reference>
<dbReference type="GO" id="GO:0045505">
    <property type="term" value="F:dynein intermediate chain binding"/>
    <property type="evidence" value="ECO:0007669"/>
    <property type="project" value="TreeGrafter"/>
</dbReference>
<proteinExistence type="inferred from homology"/>
<dbReference type="CDD" id="cd21451">
    <property type="entry name" value="DLC-like_TCTEX1D"/>
    <property type="match status" value="1"/>
</dbReference>
<protein>
    <submittedName>
        <fullName evidence="3">Uncharacterized protein</fullName>
    </submittedName>
</protein>
<evidence type="ECO:0000313" key="3">
    <source>
        <dbReference type="EMBL" id="KAK2185425.1"/>
    </source>
</evidence>
<keyword evidence="4" id="KW-1185">Reference proteome</keyword>
<dbReference type="EMBL" id="JAODUO010000237">
    <property type="protein sequence ID" value="KAK2185425.1"/>
    <property type="molecule type" value="Genomic_DNA"/>
</dbReference>
<sequence>MSTNSDYARSKANMRELVDHHGRAVWPSAREGRRPSSLSDTSNPLRRQRRLRGTCNTIISEDTTSSKSENTYKLGPDNDDGKFCAAKVRPLMTSVLERYLRGRRYENPAEAATLCGILSRAIKDAVKTLGYSRYKIVCNVILGAAVKQSVHIASRCLGDADVDTHASAYYEDGNIYVVAIVHGIYYE</sequence>
<comment type="similarity">
    <text evidence="1">Belongs to the dynein light chain Tctex-type family.</text>
</comment>
<evidence type="ECO:0000256" key="1">
    <source>
        <dbReference type="ARBA" id="ARBA00005361"/>
    </source>
</evidence>
<dbReference type="GO" id="GO:0005868">
    <property type="term" value="C:cytoplasmic dynein complex"/>
    <property type="evidence" value="ECO:0007669"/>
    <property type="project" value="TreeGrafter"/>
</dbReference>
<organism evidence="3 4">
    <name type="scientific">Ridgeia piscesae</name>
    <name type="common">Tubeworm</name>
    <dbReference type="NCBI Taxonomy" id="27915"/>
    <lineage>
        <taxon>Eukaryota</taxon>
        <taxon>Metazoa</taxon>
        <taxon>Spiralia</taxon>
        <taxon>Lophotrochozoa</taxon>
        <taxon>Annelida</taxon>
        <taxon>Polychaeta</taxon>
        <taxon>Sedentaria</taxon>
        <taxon>Canalipalpata</taxon>
        <taxon>Sabellida</taxon>
        <taxon>Siboglinidae</taxon>
        <taxon>Ridgeia</taxon>
    </lineage>
</organism>
<feature type="region of interest" description="Disordered" evidence="2">
    <location>
        <begin position="27"/>
        <end position="47"/>
    </location>
</feature>
<dbReference type="Proteomes" id="UP001209878">
    <property type="component" value="Unassembled WGS sequence"/>
</dbReference>
<dbReference type="PANTHER" id="PTHR21255">
    <property type="entry name" value="T-COMPLEX-ASSOCIATED-TESTIS-EXPRESSED 1/ DYNEIN LIGHT CHAIN"/>
    <property type="match status" value="1"/>
</dbReference>
<dbReference type="Pfam" id="PF03645">
    <property type="entry name" value="Tctex-1"/>
    <property type="match status" value="1"/>
</dbReference>
<dbReference type="Gene3D" id="3.30.1140.40">
    <property type="entry name" value="Tctex-1"/>
    <property type="match status" value="1"/>
</dbReference>
<gene>
    <name evidence="3" type="ORF">NP493_237g03004</name>
</gene>
<dbReference type="PANTHER" id="PTHR21255:SF68">
    <property type="entry name" value="TCTEX1 DOMAIN-CONTAINING PROTEIN 1-B-LIKE"/>
    <property type="match status" value="1"/>
</dbReference>
<dbReference type="GO" id="GO:0005737">
    <property type="term" value="C:cytoplasm"/>
    <property type="evidence" value="ECO:0007669"/>
    <property type="project" value="TreeGrafter"/>
</dbReference>
<dbReference type="InterPro" id="IPR038586">
    <property type="entry name" value="Tctex-1-like_sf"/>
</dbReference>
<dbReference type="InterPro" id="IPR005334">
    <property type="entry name" value="Tctex-1-like"/>
</dbReference>
<accession>A0AAD9NZR6</accession>
<dbReference type="GO" id="GO:0007018">
    <property type="term" value="P:microtubule-based movement"/>
    <property type="evidence" value="ECO:0007669"/>
    <property type="project" value="TreeGrafter"/>
</dbReference>
<evidence type="ECO:0000256" key="2">
    <source>
        <dbReference type="SAM" id="MobiDB-lite"/>
    </source>
</evidence>
<dbReference type="AlphaFoldDB" id="A0AAD9NZR6"/>
<feature type="compositionally biased region" description="Polar residues" evidence="2">
    <location>
        <begin position="36"/>
        <end position="45"/>
    </location>
</feature>